<accession>A0A8S1AZM7</accession>
<feature type="region of interest" description="Disordered" evidence="13">
    <location>
        <begin position="105"/>
        <end position="147"/>
    </location>
</feature>
<keyword evidence="17" id="KW-1185">Reference proteome</keyword>
<dbReference type="EMBL" id="CADEBC010000550">
    <property type="protein sequence ID" value="CAB3251737.1"/>
    <property type="molecule type" value="Genomic_DNA"/>
</dbReference>
<proteinExistence type="inferred from homology"/>
<keyword evidence="4" id="KW-0221">Differentiation</keyword>
<evidence type="ECO:0000256" key="7">
    <source>
        <dbReference type="ARBA" id="ARBA00023125"/>
    </source>
</evidence>
<dbReference type="PANTHER" id="PTHR10270">
    <property type="entry name" value="SOX TRANSCRIPTION FACTOR"/>
    <property type="match status" value="1"/>
</dbReference>
<dbReference type="SMART" id="SM00398">
    <property type="entry name" value="HMG"/>
    <property type="match status" value="1"/>
</dbReference>
<name>A0A8S1AZM7_ARCPL</name>
<evidence type="ECO:0000256" key="10">
    <source>
        <dbReference type="ARBA" id="ARBA00032498"/>
    </source>
</evidence>
<dbReference type="OrthoDB" id="6247875at2759"/>
<dbReference type="GO" id="GO:0000978">
    <property type="term" value="F:RNA polymerase II cis-regulatory region sequence-specific DNA binding"/>
    <property type="evidence" value="ECO:0007669"/>
    <property type="project" value="TreeGrafter"/>
</dbReference>
<organism evidence="15 17">
    <name type="scientific">Arctia plantaginis</name>
    <name type="common">Wood tiger moth</name>
    <name type="synonym">Phalaena plantaginis</name>
    <dbReference type="NCBI Taxonomy" id="874455"/>
    <lineage>
        <taxon>Eukaryota</taxon>
        <taxon>Metazoa</taxon>
        <taxon>Ecdysozoa</taxon>
        <taxon>Arthropoda</taxon>
        <taxon>Hexapoda</taxon>
        <taxon>Insecta</taxon>
        <taxon>Pterygota</taxon>
        <taxon>Neoptera</taxon>
        <taxon>Endopterygota</taxon>
        <taxon>Lepidoptera</taxon>
        <taxon>Glossata</taxon>
        <taxon>Ditrysia</taxon>
        <taxon>Noctuoidea</taxon>
        <taxon>Erebidae</taxon>
        <taxon>Arctiinae</taxon>
        <taxon>Arctia</taxon>
    </lineage>
</organism>
<feature type="compositionally biased region" description="Basic and acidic residues" evidence="13">
    <location>
        <begin position="134"/>
        <end position="145"/>
    </location>
</feature>
<dbReference type="InterPro" id="IPR036910">
    <property type="entry name" value="HMG_box_dom_sf"/>
</dbReference>
<dbReference type="FunFam" id="1.10.30.10:FF:000051">
    <property type="entry name" value="Transcription factor Sox-10"/>
    <property type="match status" value="1"/>
</dbReference>
<feature type="domain" description="HMG box" evidence="14">
    <location>
        <begin position="50"/>
        <end position="118"/>
    </location>
</feature>
<evidence type="ECO:0000256" key="5">
    <source>
        <dbReference type="ARBA" id="ARBA00022860"/>
    </source>
</evidence>
<dbReference type="SUPFAM" id="SSF47095">
    <property type="entry name" value="HMG-box"/>
    <property type="match status" value="1"/>
</dbReference>
<dbReference type="AlphaFoldDB" id="A0A8S1AZM7"/>
<dbReference type="GO" id="GO:0007548">
    <property type="term" value="P:sex differentiation"/>
    <property type="evidence" value="ECO:0007669"/>
    <property type="project" value="UniProtKB-KW"/>
</dbReference>
<dbReference type="GO" id="GO:0030154">
    <property type="term" value="P:cell differentiation"/>
    <property type="evidence" value="ECO:0007669"/>
    <property type="project" value="UniProtKB-KW"/>
</dbReference>
<dbReference type="Proteomes" id="UP000494256">
    <property type="component" value="Unassembled WGS sequence"/>
</dbReference>
<evidence type="ECO:0000256" key="2">
    <source>
        <dbReference type="ARBA" id="ARBA00005998"/>
    </source>
</evidence>
<comment type="similarity">
    <text evidence="2">Belongs to the SRY family.</text>
</comment>
<evidence type="ECO:0000256" key="8">
    <source>
        <dbReference type="ARBA" id="ARBA00023159"/>
    </source>
</evidence>
<evidence type="ECO:0000256" key="3">
    <source>
        <dbReference type="ARBA" id="ARBA00019052"/>
    </source>
</evidence>
<dbReference type="Proteomes" id="UP000494106">
    <property type="component" value="Unassembled WGS sequence"/>
</dbReference>
<comment type="subcellular location">
    <subcellularLocation>
        <location evidence="1">Nucleus speckle</location>
    </subcellularLocation>
</comment>
<gene>
    <name evidence="15" type="ORF">APLA_LOCUS13194</name>
    <name evidence="16" type="ORF">APLA_LOCUS16888</name>
</gene>
<dbReference type="GO" id="GO:0016607">
    <property type="term" value="C:nuclear speck"/>
    <property type="evidence" value="ECO:0007669"/>
    <property type="project" value="UniProtKB-SubCell"/>
</dbReference>
<evidence type="ECO:0000313" key="18">
    <source>
        <dbReference type="Proteomes" id="UP000494256"/>
    </source>
</evidence>
<dbReference type="GO" id="GO:0001228">
    <property type="term" value="F:DNA-binding transcription activator activity, RNA polymerase II-specific"/>
    <property type="evidence" value="ECO:0007669"/>
    <property type="project" value="TreeGrafter"/>
</dbReference>
<dbReference type="PANTHER" id="PTHR10270:SF161">
    <property type="entry name" value="SEX-DETERMINING REGION Y PROTEIN"/>
    <property type="match status" value="1"/>
</dbReference>
<keyword evidence="7 12" id="KW-0238">DNA-binding</keyword>
<evidence type="ECO:0000313" key="17">
    <source>
        <dbReference type="Proteomes" id="UP000494106"/>
    </source>
</evidence>
<dbReference type="Gene3D" id="1.10.30.10">
    <property type="entry name" value="High mobility group box domain"/>
    <property type="match status" value="1"/>
</dbReference>
<evidence type="ECO:0000256" key="13">
    <source>
        <dbReference type="SAM" id="MobiDB-lite"/>
    </source>
</evidence>
<comment type="caution">
    <text evidence="15">The sequence shown here is derived from an EMBL/GenBank/DDBJ whole genome shotgun (WGS) entry which is preliminary data.</text>
</comment>
<evidence type="ECO:0000259" key="14">
    <source>
        <dbReference type="PROSITE" id="PS50118"/>
    </source>
</evidence>
<evidence type="ECO:0000313" key="16">
    <source>
        <dbReference type="EMBL" id="CAB3259975.1"/>
    </source>
</evidence>
<protein>
    <recommendedName>
        <fullName evidence="3">Sex-determining region Y protein</fullName>
    </recommendedName>
    <alternativeName>
        <fullName evidence="10">Testis-determining factor</fullName>
    </alternativeName>
</protein>
<evidence type="ECO:0000313" key="15">
    <source>
        <dbReference type="EMBL" id="CAB3251737.1"/>
    </source>
</evidence>
<dbReference type="GO" id="GO:0005516">
    <property type="term" value="F:calmodulin binding"/>
    <property type="evidence" value="ECO:0007669"/>
    <property type="project" value="UniProtKB-KW"/>
</dbReference>
<evidence type="ECO:0000256" key="11">
    <source>
        <dbReference type="ARBA" id="ARBA00045821"/>
    </source>
</evidence>
<keyword evidence="8" id="KW-0010">Activator</keyword>
<reference evidence="17 18" key="1">
    <citation type="submission" date="2020-04" db="EMBL/GenBank/DDBJ databases">
        <authorList>
            <person name="Wallbank WR R."/>
            <person name="Pardo Diaz C."/>
            <person name="Kozak K."/>
            <person name="Martin S."/>
            <person name="Jiggins C."/>
            <person name="Moest M."/>
            <person name="Warren A I."/>
            <person name="Byers J.R.P. K."/>
            <person name="Montejo-Kovacevich G."/>
            <person name="Yen C E."/>
        </authorList>
    </citation>
    <scope>NUCLEOTIDE SEQUENCE [LARGE SCALE GENOMIC DNA]</scope>
</reference>
<evidence type="ECO:0000256" key="9">
    <source>
        <dbReference type="ARBA" id="ARBA00023163"/>
    </source>
</evidence>
<keyword evidence="9" id="KW-0804">Transcription</keyword>
<keyword evidence="12" id="KW-0539">Nucleus</keyword>
<feature type="compositionally biased region" description="Basic residues" evidence="13">
    <location>
        <begin position="108"/>
        <end position="126"/>
    </location>
</feature>
<evidence type="ECO:0000256" key="12">
    <source>
        <dbReference type="PROSITE-ProRule" id="PRU00267"/>
    </source>
</evidence>
<sequence length="218" mass="25190">MSWDQDRDRQPQTDMVEINEAVGKLLESFNYDSIVPQPTKGGGCMRGTHVKRPMNAFMVFAQAMRKRLSEQRPALHNAELSKSLGLMWKSLREDEKSPFIREAENLRSQHKKKYPNYKYQPRRRKVPPASAVRPKREPSPERDQIDFAGIPDISPALLSDGPPDNAELEQYLKPVPDYHELQPRYPTHSLAHHPATSLYPPMPPHFPSPCLDWQHYES</sequence>
<dbReference type="EMBL" id="CADEBD010000745">
    <property type="protein sequence ID" value="CAB3259975.1"/>
    <property type="molecule type" value="Genomic_DNA"/>
</dbReference>
<comment type="function">
    <text evidence="11">Transcriptional regulator that controls a genetic switch in male development. It is necessary and sufficient for initiating male sex determination by directing the development of supporting cell precursors (pre-Sertoli cells) as Sertoli rather than granulosa cells. Involved in different aspects of gene regulation including promoter activation or repression. Binds to the DNA consensus sequence 5'-[AT]AACAA[AT]-3'. SRY HMG box recognizes DNA by partial intercalation in the minor groove and promotes DNA bending. Also involved in pre-mRNA splicing. In male adult brain involved in the maintenance of motor functions of dopaminergic neurons.</text>
</comment>
<dbReference type="PROSITE" id="PS50118">
    <property type="entry name" value="HMG_BOX_2"/>
    <property type="match status" value="1"/>
</dbReference>
<dbReference type="Pfam" id="PF00505">
    <property type="entry name" value="HMG_box"/>
    <property type="match status" value="1"/>
</dbReference>
<dbReference type="InterPro" id="IPR009071">
    <property type="entry name" value="HMG_box_dom"/>
</dbReference>
<dbReference type="InterPro" id="IPR050140">
    <property type="entry name" value="SRY-related_HMG-box_TF-like"/>
</dbReference>
<evidence type="ECO:0000256" key="1">
    <source>
        <dbReference type="ARBA" id="ARBA00004324"/>
    </source>
</evidence>
<evidence type="ECO:0000256" key="4">
    <source>
        <dbReference type="ARBA" id="ARBA00022782"/>
    </source>
</evidence>
<evidence type="ECO:0000256" key="6">
    <source>
        <dbReference type="ARBA" id="ARBA00022928"/>
    </source>
</evidence>
<keyword evidence="6" id="KW-0726">Sexual differentiation</keyword>
<keyword evidence="5" id="KW-0112">Calmodulin-binding</keyword>
<feature type="DNA-binding region" description="HMG box" evidence="12">
    <location>
        <begin position="50"/>
        <end position="118"/>
    </location>
</feature>